<dbReference type="PANTHER" id="PTHR42673">
    <property type="entry name" value="MALEYLACETOACETATE ISOMERASE"/>
    <property type="match status" value="1"/>
</dbReference>
<dbReference type="CDD" id="cd03195">
    <property type="entry name" value="GST_C_4"/>
    <property type="match status" value="1"/>
</dbReference>
<dbReference type="Pfam" id="PF13417">
    <property type="entry name" value="GST_N_3"/>
    <property type="match status" value="1"/>
</dbReference>
<dbReference type="SUPFAM" id="SSF52833">
    <property type="entry name" value="Thioredoxin-like"/>
    <property type="match status" value="1"/>
</dbReference>
<dbReference type="InterPro" id="IPR036249">
    <property type="entry name" value="Thioredoxin-like_sf"/>
</dbReference>
<dbReference type="InterPro" id="IPR004045">
    <property type="entry name" value="Glutathione_S-Trfase_N"/>
</dbReference>
<dbReference type="GO" id="GO:0006559">
    <property type="term" value="P:L-phenylalanine catabolic process"/>
    <property type="evidence" value="ECO:0007669"/>
    <property type="project" value="TreeGrafter"/>
</dbReference>
<dbReference type="Gene3D" id="1.20.1050.10">
    <property type="match status" value="1"/>
</dbReference>
<dbReference type="EC" id="2.5.1.18" evidence="2"/>
<dbReference type="KEGG" id="cmav:ABHF33_08430"/>
<dbReference type="PROSITE" id="PS50404">
    <property type="entry name" value="GST_NTER"/>
    <property type="match status" value="1"/>
</dbReference>
<proteinExistence type="predicted"/>
<gene>
    <name evidence="2" type="primary">yfcF</name>
    <name evidence="2" type="ORF">ABHF33_08430</name>
</gene>
<feature type="domain" description="GST N-terminal" evidence="1">
    <location>
        <begin position="6"/>
        <end position="87"/>
    </location>
</feature>
<reference evidence="2" key="1">
    <citation type="submission" date="2024-05" db="EMBL/GenBank/DDBJ databases">
        <authorList>
            <person name="Yang L."/>
            <person name="Pan L."/>
        </authorList>
    </citation>
    <scope>NUCLEOTIDE SEQUENCE</scope>
    <source>
        <strain evidence="2">FCG-7</strain>
    </source>
</reference>
<dbReference type="GO" id="GO:0004364">
    <property type="term" value="F:glutathione transferase activity"/>
    <property type="evidence" value="ECO:0007669"/>
    <property type="project" value="UniProtKB-EC"/>
</dbReference>
<dbReference type="SFLD" id="SFLDG00358">
    <property type="entry name" value="Main_(cytGST)"/>
    <property type="match status" value="1"/>
</dbReference>
<dbReference type="Pfam" id="PF14834">
    <property type="entry name" value="GST_C_4"/>
    <property type="match status" value="1"/>
</dbReference>
<dbReference type="Gene3D" id="3.40.30.10">
    <property type="entry name" value="Glutaredoxin"/>
    <property type="match status" value="1"/>
</dbReference>
<dbReference type="GO" id="GO:0006749">
    <property type="term" value="P:glutathione metabolic process"/>
    <property type="evidence" value="ECO:0007669"/>
    <property type="project" value="TreeGrafter"/>
</dbReference>
<protein>
    <submittedName>
        <fullName evidence="2">Glutathione transferase</fullName>
        <ecNumber evidence="2">2.5.1.18</ecNumber>
    </submittedName>
</protein>
<dbReference type="SFLD" id="SFLDS00019">
    <property type="entry name" value="Glutathione_Transferase_(cytos"/>
    <property type="match status" value="1"/>
</dbReference>
<name>A0AAU7FF82_9NEIS</name>
<dbReference type="InterPro" id="IPR040079">
    <property type="entry name" value="Glutathione_S-Trfase"/>
</dbReference>
<dbReference type="EMBL" id="CP157355">
    <property type="protein sequence ID" value="XBM02278.1"/>
    <property type="molecule type" value="Genomic_DNA"/>
</dbReference>
<dbReference type="CDD" id="cd00570">
    <property type="entry name" value="GST_N_family"/>
    <property type="match status" value="1"/>
</dbReference>
<sequence length="209" mass="23167">MGTNSLHLYVDQLYTSPYAMSVFVALTVKQIPFTLHTVDLAAGAQHAAQFAHDSLSARVPMLQHGDFCLSESSAITEYLDENWGGTPLYPRDAQQKARARQIQAWLRSDLLPIRLERSTEVVFMQPSDQPLSAAAQQAASKLFAAAGQLIGDEGRPIFGDWCIADVDLALMLNRLLKNGDAVPDKLAHYAQQQWAHPAIAQWLQFHQRG</sequence>
<dbReference type="PANTHER" id="PTHR42673:SF21">
    <property type="entry name" value="GLUTATHIONE S-TRANSFERASE YFCF"/>
    <property type="match status" value="1"/>
</dbReference>
<evidence type="ECO:0000259" key="1">
    <source>
        <dbReference type="PROSITE" id="PS50404"/>
    </source>
</evidence>
<dbReference type="InterPro" id="IPR036282">
    <property type="entry name" value="Glutathione-S-Trfase_C_sf"/>
</dbReference>
<dbReference type="SUPFAM" id="SSF47616">
    <property type="entry name" value="GST C-terminal domain-like"/>
    <property type="match status" value="1"/>
</dbReference>
<keyword evidence="2" id="KW-0808">Transferase</keyword>
<dbReference type="NCBIfam" id="NF011693">
    <property type="entry name" value="PRK15113.1"/>
    <property type="match status" value="1"/>
</dbReference>
<dbReference type="RefSeq" id="WP_348946553.1">
    <property type="nucleotide sequence ID" value="NZ_CP157355.1"/>
</dbReference>
<dbReference type="InterPro" id="IPR034338">
    <property type="entry name" value="GST_4_C"/>
</dbReference>
<dbReference type="AlphaFoldDB" id="A0AAU7FF82"/>
<accession>A0AAU7FF82</accession>
<evidence type="ECO:0000313" key="2">
    <source>
        <dbReference type="EMBL" id="XBM02278.1"/>
    </source>
</evidence>
<dbReference type="GO" id="GO:0016034">
    <property type="term" value="F:maleylacetoacetate isomerase activity"/>
    <property type="evidence" value="ECO:0007669"/>
    <property type="project" value="TreeGrafter"/>
</dbReference>
<organism evidence="2">
    <name type="scientific">Chitinibacter mangrovi</name>
    <dbReference type="NCBI Taxonomy" id="3153927"/>
    <lineage>
        <taxon>Bacteria</taxon>
        <taxon>Pseudomonadati</taxon>
        <taxon>Pseudomonadota</taxon>
        <taxon>Betaproteobacteria</taxon>
        <taxon>Neisseriales</taxon>
        <taxon>Chitinibacteraceae</taxon>
        <taxon>Chitinibacter</taxon>
    </lineage>
</organism>